<dbReference type="STRING" id="1545044.SAMN05444276_102338"/>
<dbReference type="PANTHER" id="PTHR46796:SF7">
    <property type="entry name" value="ARAC FAMILY TRANSCRIPTIONAL REGULATOR"/>
    <property type="match status" value="1"/>
</dbReference>
<dbReference type="Pfam" id="PF12833">
    <property type="entry name" value="HTH_18"/>
    <property type="match status" value="1"/>
</dbReference>
<sequence length="321" mass="34289">MIATPDLPPEPAAALLAAALRRVRITDSMQYCYMPSGDWETDATPAAWKPHDAVSFHILAEGTCWLEMGGQRRTLRAGDIAAFPFGTPHRIGAGAGGPEIDPGGALPPGPWRETPVLRFGGGERVVRILCGYVRCEALSFGPFRAALPELVLVATAGGDDWLAPIVARIVAEVDAPQGGGTAILERLTELALIEVLRRQLLAEPRGTTGWLSAIRDPVVGRCLGLMHADPARPWTVALLAREAGASRSVIAARFGARLGRTPMSYLRYWRLLLARERLARADVSIGALAEESGYSSEAAFCRAFARATGCPPGAYRARMAG</sequence>
<keyword evidence="3" id="KW-0010">Activator</keyword>
<dbReference type="PROSITE" id="PS01124">
    <property type="entry name" value="HTH_ARAC_FAMILY_2"/>
    <property type="match status" value="1"/>
</dbReference>
<dbReference type="Proteomes" id="UP000182944">
    <property type="component" value="Unassembled WGS sequence"/>
</dbReference>
<dbReference type="AlphaFoldDB" id="A0A1H2X0Q0"/>
<dbReference type="Gene3D" id="1.10.10.60">
    <property type="entry name" value="Homeodomain-like"/>
    <property type="match status" value="1"/>
</dbReference>
<dbReference type="SUPFAM" id="SSF46689">
    <property type="entry name" value="Homeodomain-like"/>
    <property type="match status" value="2"/>
</dbReference>
<evidence type="ECO:0000313" key="7">
    <source>
        <dbReference type="Proteomes" id="UP000182944"/>
    </source>
</evidence>
<organism evidence="6 7">
    <name type="scientific">Paracoccus sanguinis</name>
    <dbReference type="NCBI Taxonomy" id="1545044"/>
    <lineage>
        <taxon>Bacteria</taxon>
        <taxon>Pseudomonadati</taxon>
        <taxon>Pseudomonadota</taxon>
        <taxon>Alphaproteobacteria</taxon>
        <taxon>Rhodobacterales</taxon>
        <taxon>Paracoccaceae</taxon>
        <taxon>Paracoccus</taxon>
    </lineage>
</organism>
<dbReference type="Gene3D" id="2.60.120.10">
    <property type="entry name" value="Jelly Rolls"/>
    <property type="match status" value="1"/>
</dbReference>
<dbReference type="Pfam" id="PF12852">
    <property type="entry name" value="Cupin_6"/>
    <property type="match status" value="1"/>
</dbReference>
<dbReference type="GO" id="GO:0043565">
    <property type="term" value="F:sequence-specific DNA binding"/>
    <property type="evidence" value="ECO:0007669"/>
    <property type="project" value="InterPro"/>
</dbReference>
<gene>
    <name evidence="6" type="ORF">SAMN05444276_102338</name>
</gene>
<protein>
    <submittedName>
        <fullName evidence="6">Transcriptional regulator, AraC family</fullName>
    </submittedName>
</protein>
<evidence type="ECO:0000256" key="1">
    <source>
        <dbReference type="ARBA" id="ARBA00023015"/>
    </source>
</evidence>
<dbReference type="RefSeq" id="WP_052176397.1">
    <property type="nucleotide sequence ID" value="NZ_FNNA01000002.1"/>
</dbReference>
<dbReference type="InterPro" id="IPR014710">
    <property type="entry name" value="RmlC-like_jellyroll"/>
</dbReference>
<dbReference type="PANTHER" id="PTHR46796">
    <property type="entry name" value="HTH-TYPE TRANSCRIPTIONAL ACTIVATOR RHAS-RELATED"/>
    <property type="match status" value="1"/>
</dbReference>
<keyword evidence="4" id="KW-0804">Transcription</keyword>
<dbReference type="EMBL" id="FNNA01000002">
    <property type="protein sequence ID" value="SDW86450.1"/>
    <property type="molecule type" value="Genomic_DNA"/>
</dbReference>
<dbReference type="InterPro" id="IPR009057">
    <property type="entry name" value="Homeodomain-like_sf"/>
</dbReference>
<dbReference type="InterPro" id="IPR037923">
    <property type="entry name" value="HTH-like"/>
</dbReference>
<keyword evidence="2" id="KW-0238">DNA-binding</keyword>
<accession>A0A1H2X0Q0</accession>
<dbReference type="SUPFAM" id="SSF51215">
    <property type="entry name" value="Regulatory protein AraC"/>
    <property type="match status" value="1"/>
</dbReference>
<dbReference type="InterPro" id="IPR032783">
    <property type="entry name" value="AraC_lig"/>
</dbReference>
<keyword evidence="1" id="KW-0805">Transcription regulation</keyword>
<dbReference type="GO" id="GO:0003700">
    <property type="term" value="F:DNA-binding transcription factor activity"/>
    <property type="evidence" value="ECO:0007669"/>
    <property type="project" value="InterPro"/>
</dbReference>
<evidence type="ECO:0000259" key="5">
    <source>
        <dbReference type="PROSITE" id="PS01124"/>
    </source>
</evidence>
<evidence type="ECO:0000256" key="2">
    <source>
        <dbReference type="ARBA" id="ARBA00023125"/>
    </source>
</evidence>
<name>A0A1H2X0Q0_9RHOB</name>
<feature type="domain" description="HTH araC/xylS-type" evidence="5">
    <location>
        <begin position="220"/>
        <end position="318"/>
    </location>
</feature>
<proteinExistence type="predicted"/>
<evidence type="ECO:0000256" key="3">
    <source>
        <dbReference type="ARBA" id="ARBA00023159"/>
    </source>
</evidence>
<dbReference type="InterPro" id="IPR018060">
    <property type="entry name" value="HTH_AraC"/>
</dbReference>
<dbReference type="PROSITE" id="PS00041">
    <property type="entry name" value="HTH_ARAC_FAMILY_1"/>
    <property type="match status" value="1"/>
</dbReference>
<reference evidence="7" key="1">
    <citation type="submission" date="2016-10" db="EMBL/GenBank/DDBJ databases">
        <authorList>
            <person name="Varghese N."/>
            <person name="Submissions S."/>
        </authorList>
    </citation>
    <scope>NUCLEOTIDE SEQUENCE [LARGE SCALE GENOMIC DNA]</scope>
    <source>
        <strain evidence="7">DSM 29303</strain>
    </source>
</reference>
<evidence type="ECO:0000313" key="6">
    <source>
        <dbReference type="EMBL" id="SDW86450.1"/>
    </source>
</evidence>
<dbReference type="InterPro" id="IPR018062">
    <property type="entry name" value="HTH_AraC-typ_CS"/>
</dbReference>
<evidence type="ECO:0000256" key="4">
    <source>
        <dbReference type="ARBA" id="ARBA00023163"/>
    </source>
</evidence>
<dbReference type="InterPro" id="IPR050204">
    <property type="entry name" value="AraC_XylS_family_regulators"/>
</dbReference>
<keyword evidence="7" id="KW-1185">Reference proteome</keyword>
<dbReference type="SMART" id="SM00342">
    <property type="entry name" value="HTH_ARAC"/>
    <property type="match status" value="1"/>
</dbReference>